<gene>
    <name evidence="2" type="ORF">GAO09_06675</name>
</gene>
<reference evidence="2 3" key="1">
    <citation type="submission" date="2019-11" db="EMBL/GenBank/DDBJ databases">
        <title>Genome analysis of Rhizobacterium cereale a novel genus and species isolated from maize roots in North Spain.</title>
        <authorList>
            <person name="Menendez E."/>
            <person name="Flores-Felix J.D."/>
            <person name="Ramirez-Bahena M.-H."/>
            <person name="Igual J.M."/>
            <person name="Garcia-Fraile P."/>
            <person name="Peix A."/>
            <person name="Velazquez E."/>
        </authorList>
    </citation>
    <scope>NUCLEOTIDE SEQUENCE [LARGE SCALE GENOMIC DNA]</scope>
    <source>
        <strain evidence="2 3">RZME27</strain>
    </source>
</reference>
<evidence type="ECO:0000256" key="1">
    <source>
        <dbReference type="SAM" id="MobiDB-lite"/>
    </source>
</evidence>
<comment type="caution">
    <text evidence="2">The sequence shown here is derived from an EMBL/GenBank/DDBJ whole genome shotgun (WGS) entry which is preliminary data.</text>
</comment>
<dbReference type="AlphaFoldDB" id="A0A6A8A540"/>
<feature type="compositionally biased region" description="Basic and acidic residues" evidence="1">
    <location>
        <begin position="1"/>
        <end position="14"/>
    </location>
</feature>
<accession>A0A6A8A540</accession>
<evidence type="ECO:0000313" key="3">
    <source>
        <dbReference type="Proteomes" id="UP000435138"/>
    </source>
</evidence>
<organism evidence="2 3">
    <name type="scientific">Endobacterium cereale</name>
    <dbReference type="NCBI Taxonomy" id="2663029"/>
    <lineage>
        <taxon>Bacteria</taxon>
        <taxon>Pseudomonadati</taxon>
        <taxon>Pseudomonadota</taxon>
        <taxon>Alphaproteobacteria</taxon>
        <taxon>Hyphomicrobiales</taxon>
        <taxon>Rhizobiaceae</taxon>
        <taxon>Endobacterium</taxon>
    </lineage>
</organism>
<dbReference type="Proteomes" id="UP000435138">
    <property type="component" value="Unassembled WGS sequence"/>
</dbReference>
<dbReference type="EMBL" id="WIXI01000037">
    <property type="protein sequence ID" value="MQY45744.1"/>
    <property type="molecule type" value="Genomic_DNA"/>
</dbReference>
<sequence>MTEKSIKNADRTMLDDDDNSRFNESVDTTKTPKEEREDPKRKEQGRPEATSL</sequence>
<proteinExistence type="predicted"/>
<feature type="region of interest" description="Disordered" evidence="1">
    <location>
        <begin position="1"/>
        <end position="52"/>
    </location>
</feature>
<evidence type="ECO:0000313" key="2">
    <source>
        <dbReference type="EMBL" id="MQY45744.1"/>
    </source>
</evidence>
<feature type="compositionally biased region" description="Basic and acidic residues" evidence="1">
    <location>
        <begin position="30"/>
        <end position="46"/>
    </location>
</feature>
<dbReference type="RefSeq" id="WP_153353269.1">
    <property type="nucleotide sequence ID" value="NZ_JAYKOO010000014.1"/>
</dbReference>
<protein>
    <submittedName>
        <fullName evidence="2">Uncharacterized protein</fullName>
    </submittedName>
</protein>
<name>A0A6A8A540_9HYPH</name>
<keyword evidence="3" id="KW-1185">Reference proteome</keyword>